<keyword evidence="1" id="KW-0732">Signal</keyword>
<reference evidence="2" key="1">
    <citation type="submission" date="2016-10" db="EMBL/GenBank/DDBJ databases">
        <title>Sequence of Gallionella enrichment culture.</title>
        <authorList>
            <person name="Poehlein A."/>
            <person name="Muehling M."/>
            <person name="Daniel R."/>
        </authorList>
    </citation>
    <scope>NUCLEOTIDE SEQUENCE</scope>
</reference>
<dbReference type="PANTHER" id="PTHR30006:SF24">
    <property type="entry name" value="SLL0237 PROTEIN"/>
    <property type="match status" value="1"/>
</dbReference>
<dbReference type="EMBL" id="MLJW01000266">
    <property type="protein sequence ID" value="OIQ91204.1"/>
    <property type="molecule type" value="Genomic_DNA"/>
</dbReference>
<gene>
    <name evidence="2" type="primary">fbpA_2</name>
    <name evidence="2" type="ORF">GALL_268660</name>
</gene>
<accession>A0A1J5RGG9</accession>
<dbReference type="AlphaFoldDB" id="A0A1J5RGG9"/>
<sequence>MNAFLRATVLMLMVGSYHAASLASTPAKGLVPAGAIAMYQGADRHDRLVAGAKQEGELMVYHAYPNLTVALAAFSKKYGIKVKSWRADSESILQRVITEARGSRNVVDIVQNNAPENEALHREKLLQPVWSPYLGDLIPEASPAHKEWVGITIDAWTAAYNSNVIKQADLPKSYQDLLKPRWKNQLGIEANDYGWFGALLEALGEQQGRKLFAAVVATNGISLHKGHSLLTTMVASGDVPLALSVYSWNPVQLMKKGAPVKLLLLQPVLAQFSTLAIPKKAPHPYAAALFYDYLVSDEGQQLLASLDYVVTSKKIARPFGNGALQFVDPGRALDNQDRWTKEFNDILVDSQEK</sequence>
<evidence type="ECO:0000313" key="2">
    <source>
        <dbReference type="EMBL" id="OIQ91204.1"/>
    </source>
</evidence>
<dbReference type="SUPFAM" id="SSF53850">
    <property type="entry name" value="Periplasmic binding protein-like II"/>
    <property type="match status" value="1"/>
</dbReference>
<dbReference type="Gene3D" id="3.40.190.10">
    <property type="entry name" value="Periplasmic binding protein-like II"/>
    <property type="match status" value="2"/>
</dbReference>
<name>A0A1J5RGG9_9ZZZZ</name>
<evidence type="ECO:0000256" key="1">
    <source>
        <dbReference type="ARBA" id="ARBA00022729"/>
    </source>
</evidence>
<dbReference type="Pfam" id="PF13343">
    <property type="entry name" value="SBP_bac_6"/>
    <property type="match status" value="1"/>
</dbReference>
<protein>
    <submittedName>
        <fullName evidence="2">Fe(3+)-binding periplasmic protein</fullName>
    </submittedName>
</protein>
<comment type="caution">
    <text evidence="2">The sequence shown here is derived from an EMBL/GenBank/DDBJ whole genome shotgun (WGS) entry which is preliminary data.</text>
</comment>
<organism evidence="2">
    <name type="scientific">mine drainage metagenome</name>
    <dbReference type="NCBI Taxonomy" id="410659"/>
    <lineage>
        <taxon>unclassified sequences</taxon>
        <taxon>metagenomes</taxon>
        <taxon>ecological metagenomes</taxon>
    </lineage>
</organism>
<dbReference type="PANTHER" id="PTHR30006">
    <property type="entry name" value="THIAMINE-BINDING PERIPLASMIC PROTEIN-RELATED"/>
    <property type="match status" value="1"/>
</dbReference>
<proteinExistence type="predicted"/>